<sequence>MSRMSIYSILAVVFTAAGMAAPDQVQQQLAGLKAEAEAAKLKAQAECQKAVQERQTAIDGQVQRNEPDPIELANCVAEKKKRLVKVASNVEQLIRTEMSKPMPKTCVQKLDQRSKNCYTKAALDDWLRNAKYNMNVFSNVAEISNADGIVLLMLVYEEPRYTVILPEKLCKSFFKRPGYSVKVNSAGDLVAAEGKPNEKPKSKALNCRPCSDFMQTTEGKYADCDNTCDPMYSLLSTRDSFSTKNLNEKAKKPVAAPAA</sequence>
<protein>
    <submittedName>
        <fullName evidence="2">Uncharacterized protein</fullName>
    </submittedName>
</protein>
<dbReference type="EMBL" id="LWDP01000024">
    <property type="protein sequence ID" value="ORD94348.1"/>
    <property type="molecule type" value="Genomic_DNA"/>
</dbReference>
<dbReference type="InterPro" id="IPR031507">
    <property type="entry name" value="PTP2"/>
</dbReference>
<reference evidence="2 3" key="1">
    <citation type="journal article" date="2017" name="Environ. Microbiol.">
        <title>Decay of the glycolytic pathway and adaptation to intranuclear parasitism within Enterocytozoonidae microsporidia.</title>
        <authorList>
            <person name="Wiredu Boakye D."/>
            <person name="Jaroenlak P."/>
            <person name="Prachumwat A."/>
            <person name="Williams T.A."/>
            <person name="Bateman K.S."/>
            <person name="Itsathitphaisarn O."/>
            <person name="Sritunyalucksana K."/>
            <person name="Paszkiewicz K.H."/>
            <person name="Moore K.A."/>
            <person name="Stentiford G.D."/>
            <person name="Williams B.A."/>
        </authorList>
    </citation>
    <scope>NUCLEOTIDE SEQUENCE [LARGE SCALE GENOMIC DNA]</scope>
    <source>
        <strain evidence="2 3">GB1</strain>
    </source>
</reference>
<dbReference type="Proteomes" id="UP000192639">
    <property type="component" value="Unassembled WGS sequence"/>
</dbReference>
<proteinExistence type="predicted"/>
<evidence type="ECO:0000256" key="1">
    <source>
        <dbReference type="SAM" id="SignalP"/>
    </source>
</evidence>
<dbReference type="OrthoDB" id="2195242at2759"/>
<evidence type="ECO:0000313" key="3">
    <source>
        <dbReference type="Proteomes" id="UP000192639"/>
    </source>
</evidence>
<dbReference type="VEuPathDB" id="MicrosporidiaDB:ECANGB1_881"/>
<comment type="caution">
    <text evidence="2">The sequence shown here is derived from an EMBL/GenBank/DDBJ whole genome shotgun (WGS) entry which is preliminary data.</text>
</comment>
<evidence type="ECO:0000313" key="2">
    <source>
        <dbReference type="EMBL" id="ORD94348.1"/>
    </source>
</evidence>
<organism evidence="2 3">
    <name type="scientific">Enterospora canceri</name>
    <dbReference type="NCBI Taxonomy" id="1081671"/>
    <lineage>
        <taxon>Eukaryota</taxon>
        <taxon>Fungi</taxon>
        <taxon>Fungi incertae sedis</taxon>
        <taxon>Microsporidia</taxon>
        <taxon>Enterocytozoonidae</taxon>
        <taxon>Enterospora</taxon>
    </lineage>
</organism>
<dbReference type="Pfam" id="PF17022">
    <property type="entry name" value="PTP2"/>
    <property type="match status" value="1"/>
</dbReference>
<feature type="chain" id="PRO_5012327333" evidence="1">
    <location>
        <begin position="21"/>
        <end position="259"/>
    </location>
</feature>
<gene>
    <name evidence="2" type="ORF">ECANGB1_881</name>
</gene>
<feature type="signal peptide" evidence="1">
    <location>
        <begin position="1"/>
        <end position="20"/>
    </location>
</feature>
<keyword evidence="3" id="KW-1185">Reference proteome</keyword>
<dbReference type="AlphaFoldDB" id="A0A1Y1S7A9"/>
<keyword evidence="1" id="KW-0732">Signal</keyword>
<accession>A0A1Y1S7A9</accession>
<name>A0A1Y1S7A9_9MICR</name>